<evidence type="ECO:0000313" key="3">
    <source>
        <dbReference type="EMBL" id="KAH0570467.1"/>
    </source>
</evidence>
<dbReference type="EMBL" id="AUWU02000007">
    <property type="protein sequence ID" value="KAH0570467.1"/>
    <property type="molecule type" value="Genomic_DNA"/>
</dbReference>
<dbReference type="AlphaFoldDB" id="V6LZP8"/>
<dbReference type="Proteomes" id="UP000018208">
    <property type="component" value="Unassembled WGS sequence"/>
</dbReference>
<dbReference type="VEuPathDB" id="GiardiaDB:SS50377_26747"/>
<sequence length="393" mass="46245">MQSCWKNKKKTEYRDDIIQEQQVIIKQEAIPVIQLTAPLQRQIRTTNQRYTTLSEEQLIERLRKQKLSLQRENIQQSKQIEHLQKALQQQGNFFIKRTERTRRENVELQKSVNILQQSILTNTIVNNSLIISKLDNSEYQSSQINRYNPYLEKEINQISQIHTNLSTISNDSDQGLKLIELSTPIKQPSPARPSHIINELPPRVDQISQCSLKSEQIDEKQNINLQVVQENPCLYLQIFEYLIDKPIEFFKIQFNQVGEKVVQQPSEQLQNSVQYISSAQQQCHQEEKKEDIFDFEIHEIIVMPQLQNELIILDGQQEKFYQDQEYSRQSHEIIQACKSSNQNINKEETNDDLYQEELNKEKNYGSFSQPIEIPSITTPSKLGRIELKHLNIE</sequence>
<feature type="coiled-coil region" evidence="1">
    <location>
        <begin position="59"/>
        <end position="86"/>
    </location>
</feature>
<reference evidence="2 3" key="1">
    <citation type="journal article" date="2014" name="PLoS Genet.">
        <title>The Genome of Spironucleus salmonicida Highlights a Fish Pathogen Adapted to Fluctuating Environments.</title>
        <authorList>
            <person name="Xu F."/>
            <person name="Jerlstrom-Hultqvist J."/>
            <person name="Einarsson E."/>
            <person name="Astvaldsson A."/>
            <person name="Svard S.G."/>
            <person name="Andersson J.O."/>
        </authorList>
    </citation>
    <scope>NUCLEOTIDE SEQUENCE</scope>
    <source>
        <strain evidence="3">ATCC 50377</strain>
    </source>
</reference>
<accession>V6LZP8</accession>
<protein>
    <submittedName>
        <fullName evidence="2">Uncharacterized protein</fullName>
    </submittedName>
</protein>
<reference evidence="3" key="2">
    <citation type="submission" date="2020-12" db="EMBL/GenBank/DDBJ databases">
        <title>New Spironucleus salmonicida genome in near-complete chromosomes.</title>
        <authorList>
            <person name="Xu F."/>
            <person name="Kurt Z."/>
            <person name="Jimenez-Gonzalez A."/>
            <person name="Astvaldsson A."/>
            <person name="Andersson J.O."/>
            <person name="Svard S.G."/>
        </authorList>
    </citation>
    <scope>NUCLEOTIDE SEQUENCE</scope>
    <source>
        <strain evidence="3">ATCC 50377</strain>
    </source>
</reference>
<organism evidence="2">
    <name type="scientific">Spironucleus salmonicida</name>
    <dbReference type="NCBI Taxonomy" id="348837"/>
    <lineage>
        <taxon>Eukaryota</taxon>
        <taxon>Metamonada</taxon>
        <taxon>Diplomonadida</taxon>
        <taxon>Hexamitidae</taxon>
        <taxon>Hexamitinae</taxon>
        <taxon>Spironucleus</taxon>
    </lineage>
</organism>
<evidence type="ECO:0000256" key="1">
    <source>
        <dbReference type="SAM" id="Coils"/>
    </source>
</evidence>
<keyword evidence="4" id="KW-1185">Reference proteome</keyword>
<evidence type="ECO:0000313" key="4">
    <source>
        <dbReference type="Proteomes" id="UP000018208"/>
    </source>
</evidence>
<keyword evidence="1" id="KW-0175">Coiled coil</keyword>
<name>V6LZP8_9EUKA</name>
<evidence type="ECO:0000313" key="2">
    <source>
        <dbReference type="EMBL" id="EST49216.1"/>
    </source>
</evidence>
<proteinExistence type="predicted"/>
<gene>
    <name evidence="2" type="ORF">SS50377_10435</name>
    <name evidence="3" type="ORF">SS50377_26747</name>
</gene>
<dbReference type="EMBL" id="KI545953">
    <property type="protein sequence ID" value="EST49216.1"/>
    <property type="molecule type" value="Genomic_DNA"/>
</dbReference>